<gene>
    <name evidence="2" type="ORF">CCHR01_18936</name>
</gene>
<organism evidence="2 3">
    <name type="scientific">Colletotrichum chrysophilum</name>
    <dbReference type="NCBI Taxonomy" id="1836956"/>
    <lineage>
        <taxon>Eukaryota</taxon>
        <taxon>Fungi</taxon>
        <taxon>Dikarya</taxon>
        <taxon>Ascomycota</taxon>
        <taxon>Pezizomycotina</taxon>
        <taxon>Sordariomycetes</taxon>
        <taxon>Hypocreomycetidae</taxon>
        <taxon>Glomerellales</taxon>
        <taxon>Glomerellaceae</taxon>
        <taxon>Colletotrichum</taxon>
        <taxon>Colletotrichum gloeosporioides species complex</taxon>
    </lineage>
</organism>
<name>A0AAD9A0N5_9PEZI</name>
<evidence type="ECO:0000256" key="1">
    <source>
        <dbReference type="SAM" id="MobiDB-lite"/>
    </source>
</evidence>
<comment type="caution">
    <text evidence="2">The sequence shown here is derived from an EMBL/GenBank/DDBJ whole genome shotgun (WGS) entry which is preliminary data.</text>
</comment>
<evidence type="ECO:0000313" key="3">
    <source>
        <dbReference type="Proteomes" id="UP001243330"/>
    </source>
</evidence>
<sequence length="55" mass="6072">MLRTSIRSVRVLGHRPAAAVIGRQWQAAAARRRHFADDKKPDPTKPAVLPASETI</sequence>
<keyword evidence="3" id="KW-1185">Reference proteome</keyword>
<dbReference type="Proteomes" id="UP001243330">
    <property type="component" value="Unassembled WGS sequence"/>
</dbReference>
<evidence type="ECO:0000313" key="2">
    <source>
        <dbReference type="EMBL" id="KAK1838435.1"/>
    </source>
</evidence>
<feature type="region of interest" description="Disordered" evidence="1">
    <location>
        <begin position="32"/>
        <end position="55"/>
    </location>
</feature>
<protein>
    <submittedName>
        <fullName evidence="2">MICOS complex subunit mic60</fullName>
    </submittedName>
</protein>
<reference evidence="2" key="1">
    <citation type="submission" date="2023-01" db="EMBL/GenBank/DDBJ databases">
        <title>Colletotrichum chrysophilum M932 genome sequence.</title>
        <authorList>
            <person name="Baroncelli R."/>
        </authorList>
    </citation>
    <scope>NUCLEOTIDE SEQUENCE</scope>
    <source>
        <strain evidence="2">M932</strain>
    </source>
</reference>
<feature type="non-terminal residue" evidence="2">
    <location>
        <position position="55"/>
    </location>
</feature>
<proteinExistence type="predicted"/>
<dbReference type="EMBL" id="JAQOWY010000830">
    <property type="protein sequence ID" value="KAK1838435.1"/>
    <property type="molecule type" value="Genomic_DNA"/>
</dbReference>
<dbReference type="AlphaFoldDB" id="A0AAD9A0N5"/>
<accession>A0AAD9A0N5</accession>